<proteinExistence type="predicted"/>
<evidence type="ECO:0000313" key="2">
    <source>
        <dbReference type="Proteomes" id="UP000789525"/>
    </source>
</evidence>
<protein>
    <submittedName>
        <fullName evidence="1">16455_t:CDS:1</fullName>
    </submittedName>
</protein>
<evidence type="ECO:0000313" key="1">
    <source>
        <dbReference type="EMBL" id="CAG8728183.1"/>
    </source>
</evidence>
<reference evidence="1" key="1">
    <citation type="submission" date="2021-06" db="EMBL/GenBank/DDBJ databases">
        <authorList>
            <person name="Kallberg Y."/>
            <person name="Tangrot J."/>
            <person name="Rosling A."/>
        </authorList>
    </citation>
    <scope>NUCLEOTIDE SEQUENCE</scope>
    <source>
        <strain evidence="1">CL356</strain>
    </source>
</reference>
<name>A0ACA9PXX3_9GLOM</name>
<dbReference type="Proteomes" id="UP000789525">
    <property type="component" value="Unassembled WGS sequence"/>
</dbReference>
<feature type="non-terminal residue" evidence="1">
    <location>
        <position position="208"/>
    </location>
</feature>
<sequence length="208" mass="23527">KGLLDWSPRLLLAMYSCDIQASTEVLGKVYGVVARRKGRIVAEEMKEGTTYFTVSSLIPVVESFGFSDEIRSKTSGAASPQLIFSGYELLDLDPFWVPTTEEELEDLGEKADRANVARVYMDAVRERKGMFVEKKLVPIFVSKNILCYRGIFWPRYSRPATKVKPTRSASCKPGQDLRINFNICRVDEEGKPIPFAEAKYDVVDVRKL</sequence>
<organism evidence="1 2">
    <name type="scientific">Acaulospora colombiana</name>
    <dbReference type="NCBI Taxonomy" id="27376"/>
    <lineage>
        <taxon>Eukaryota</taxon>
        <taxon>Fungi</taxon>
        <taxon>Fungi incertae sedis</taxon>
        <taxon>Mucoromycota</taxon>
        <taxon>Glomeromycotina</taxon>
        <taxon>Glomeromycetes</taxon>
        <taxon>Diversisporales</taxon>
        <taxon>Acaulosporaceae</taxon>
        <taxon>Acaulospora</taxon>
    </lineage>
</organism>
<keyword evidence="2" id="KW-1185">Reference proteome</keyword>
<comment type="caution">
    <text evidence="1">The sequence shown here is derived from an EMBL/GenBank/DDBJ whole genome shotgun (WGS) entry which is preliminary data.</text>
</comment>
<accession>A0ACA9PXX3</accession>
<dbReference type="EMBL" id="CAJVPT010041566">
    <property type="protein sequence ID" value="CAG8728183.1"/>
    <property type="molecule type" value="Genomic_DNA"/>
</dbReference>
<gene>
    <name evidence="1" type="ORF">ACOLOM_LOCUS11479</name>
</gene>
<feature type="non-terminal residue" evidence="1">
    <location>
        <position position="1"/>
    </location>
</feature>